<dbReference type="EMBL" id="JAOANI010000014">
    <property type="protein sequence ID" value="MCT7358686.1"/>
    <property type="molecule type" value="Genomic_DNA"/>
</dbReference>
<protein>
    <recommendedName>
        <fullName evidence="9 10">Phosphogluconate dehydratase</fullName>
        <ecNumber evidence="9 10">4.2.1.12</ecNumber>
    </recommendedName>
</protein>
<keyword evidence="7 9" id="KW-0456">Lyase</keyword>
<dbReference type="InterPro" id="IPR020558">
    <property type="entry name" value="DiOHA_6PGluconate_deHydtase_CS"/>
</dbReference>
<reference evidence="13" key="2">
    <citation type="submission" date="2022-08" db="EMBL/GenBank/DDBJ databases">
        <authorList>
            <person name="Dong C."/>
        </authorList>
    </citation>
    <scope>NUCLEOTIDE SEQUENCE</scope>
    <source>
        <strain evidence="13">59MF3M-4</strain>
    </source>
</reference>
<accession>A0A9X2WE07</accession>
<gene>
    <name evidence="9 13" type="primary">edd</name>
    <name evidence="13" type="ORF">NYR02_06615</name>
</gene>
<feature type="domain" description="Dihydroxy-acid/6-phosphogluconate dehydratase N-terminal" evidence="11">
    <location>
        <begin position="68"/>
        <end position="380"/>
    </location>
</feature>
<evidence type="ECO:0000256" key="5">
    <source>
        <dbReference type="ARBA" id="ARBA00023014"/>
    </source>
</evidence>
<dbReference type="HAMAP" id="MF_02094">
    <property type="entry name" value="Edd"/>
    <property type="match status" value="1"/>
</dbReference>
<dbReference type="InterPro" id="IPR000581">
    <property type="entry name" value="ILV_EDD_N"/>
</dbReference>
<comment type="caution">
    <text evidence="13">The sequence shown here is derived from an EMBL/GenBank/DDBJ whole genome shotgun (WGS) entry which is preliminary data.</text>
</comment>
<dbReference type="PROSITE" id="PS00886">
    <property type="entry name" value="ILVD_EDD_1"/>
    <property type="match status" value="1"/>
</dbReference>
<dbReference type="PROSITE" id="PS00887">
    <property type="entry name" value="ILVD_EDD_2"/>
    <property type="match status" value="1"/>
</dbReference>
<dbReference type="Pfam" id="PF24877">
    <property type="entry name" value="ILV_EDD_C"/>
    <property type="match status" value="1"/>
</dbReference>
<dbReference type="GO" id="GO:0046872">
    <property type="term" value="F:metal ion binding"/>
    <property type="evidence" value="ECO:0007669"/>
    <property type="project" value="UniProtKB-KW"/>
</dbReference>
<dbReference type="GO" id="GO:0005829">
    <property type="term" value="C:cytosol"/>
    <property type="evidence" value="ECO:0007669"/>
    <property type="project" value="TreeGrafter"/>
</dbReference>
<dbReference type="GO" id="GO:0004456">
    <property type="term" value="F:phosphogluconate dehydratase activity"/>
    <property type="evidence" value="ECO:0007669"/>
    <property type="project" value="UniProtKB-UniRule"/>
</dbReference>
<evidence type="ECO:0000259" key="12">
    <source>
        <dbReference type="Pfam" id="PF24877"/>
    </source>
</evidence>
<dbReference type="GO" id="GO:0051539">
    <property type="term" value="F:4 iron, 4 sulfur cluster binding"/>
    <property type="evidence" value="ECO:0007669"/>
    <property type="project" value="UniProtKB-UniRule"/>
</dbReference>
<dbReference type="RefSeq" id="WP_260975575.1">
    <property type="nucleotide sequence ID" value="NZ_JAOANI010000014.1"/>
</dbReference>
<dbReference type="Gene3D" id="3.50.30.80">
    <property type="entry name" value="IlvD/EDD C-terminal domain-like"/>
    <property type="match status" value="1"/>
</dbReference>
<dbReference type="InterPro" id="IPR056740">
    <property type="entry name" value="ILV_EDD_C"/>
</dbReference>
<feature type="binding site" evidence="9">
    <location>
        <position position="222"/>
    </location>
    <ligand>
        <name>[4Fe-4S] cluster</name>
        <dbReference type="ChEBI" id="CHEBI:49883"/>
    </ligand>
</feature>
<keyword evidence="5 9" id="KW-0411">Iron-sulfur</keyword>
<dbReference type="InterPro" id="IPR004786">
    <property type="entry name" value="6-phosphgluc_deHydtase"/>
</dbReference>
<evidence type="ECO:0000256" key="1">
    <source>
        <dbReference type="ARBA" id="ARBA00006486"/>
    </source>
</evidence>
<evidence type="ECO:0000256" key="7">
    <source>
        <dbReference type="ARBA" id="ARBA00023239"/>
    </source>
</evidence>
<dbReference type="NCBIfam" id="TIGR01196">
    <property type="entry name" value="edd"/>
    <property type="match status" value="1"/>
</dbReference>
<proteinExistence type="inferred from homology"/>
<reference evidence="13" key="1">
    <citation type="journal article" date="2022" name="Front. Microbiol.">
        <title>Genome-based taxonomic rearrangement of Oceanobacter-related bacteria including the description of Thalassolituus hydrocarbonoclasticus sp. nov. and Thalassolituus pacificus sp. nov. and emended description of the genus Thalassolituus.</title>
        <authorList>
            <person name="Dong C."/>
            <person name="Wei L."/>
            <person name="Wang J."/>
            <person name="Lai Q."/>
            <person name="Huang Z."/>
            <person name="Shao Z."/>
        </authorList>
    </citation>
    <scope>NUCLEOTIDE SEQUENCE</scope>
    <source>
        <strain evidence="13">59MF3M-4</strain>
    </source>
</reference>
<dbReference type="GO" id="GO:0009255">
    <property type="term" value="P:Entner-Doudoroff pathway through 6-phosphogluconate"/>
    <property type="evidence" value="ECO:0007669"/>
    <property type="project" value="UniProtKB-UniRule"/>
</dbReference>
<dbReference type="PANTHER" id="PTHR43661">
    <property type="entry name" value="D-XYLONATE DEHYDRATASE"/>
    <property type="match status" value="1"/>
</dbReference>
<evidence type="ECO:0000256" key="3">
    <source>
        <dbReference type="ARBA" id="ARBA00022723"/>
    </source>
</evidence>
<evidence type="ECO:0000313" key="13">
    <source>
        <dbReference type="EMBL" id="MCT7358686.1"/>
    </source>
</evidence>
<sequence length="603" mass="64388">MHPILLDVTARIRQRSQTTRAAYLAQIEQAVAQGPVRDQLSCTNLAHDYAASSDNEKLILRQNHRAANIAIISAYNDVLSAHAPYRAYPEQLKQALAAHGHVGQMAGGVPAMCDGVTQGQSGMELSLFSRDVIALSAAVAMSHQVFDGMLLLGICDKIVPGLLMAALRFGHLPAIFVPAGPMPSGISNSDKAKVRQAYAAGEVGRDELLSSEMASYHSAGTCTFYGTANSNQMLMEIMGLQLPGSSFINPDDPLRAPLTQAAARRVTELTALAPDFTPLGQMVDERTLVNAMVGLLATGGSTNHSIHLLAIGRMAGLVLDWQDMADLSDVVPLLARVYPNGKADINAFQRSGGMAYLMRELASAGLLHTDVKTIMGNGLEPYFKEPYLSSERTLGWRPAVAESLDLSVLAPAHAPFMREGGMKLLQGNLGRAVMKVSAVPDDRWQIEAPARVFTTQEAVLVAYQQGELNRDVVVVLKYQGPKANGMPELHQLTPALTNLQDAGHRVALVTDGRLSGASGKVPAAIHVCPEAGAAGWLDAVQDGDVIRLDGHHGELQVLTDDFVQRPRTVPAVPSDVGCGRELFAGFRKLVTPADQGALSVGWD</sequence>
<evidence type="ECO:0000256" key="10">
    <source>
        <dbReference type="NCBIfam" id="TIGR01196"/>
    </source>
</evidence>
<comment type="function">
    <text evidence="9">Catalyzes the dehydration of 6-phospho-D-gluconate to 2-dehydro-3-deoxy-6-phospho-D-gluconate.</text>
</comment>
<feature type="domain" description="Dihydroxy-acid/6-phosphogluconate dehydratase C-terminal" evidence="12">
    <location>
        <begin position="408"/>
        <end position="597"/>
    </location>
</feature>
<evidence type="ECO:0000256" key="8">
    <source>
        <dbReference type="ARBA" id="ARBA00023277"/>
    </source>
</evidence>
<dbReference type="SUPFAM" id="SSF52016">
    <property type="entry name" value="LeuD/IlvD-like"/>
    <property type="match status" value="1"/>
</dbReference>
<keyword evidence="8 9" id="KW-0119">Carbohydrate metabolism</keyword>
<organism evidence="13 14">
    <name type="scientific">Thalassolituus pacificus</name>
    <dbReference type="NCBI Taxonomy" id="2975440"/>
    <lineage>
        <taxon>Bacteria</taxon>
        <taxon>Pseudomonadati</taxon>
        <taxon>Pseudomonadota</taxon>
        <taxon>Gammaproteobacteria</taxon>
        <taxon>Oceanospirillales</taxon>
        <taxon>Oceanospirillaceae</taxon>
        <taxon>Thalassolituus</taxon>
    </lineage>
</organism>
<keyword evidence="6 9" id="KW-0311">Gluconate utilization</keyword>
<dbReference type="InterPro" id="IPR042096">
    <property type="entry name" value="Dihydro-acid_dehy_C"/>
</dbReference>
<evidence type="ECO:0000256" key="6">
    <source>
        <dbReference type="ARBA" id="ARBA00023064"/>
    </source>
</evidence>
<comment type="catalytic activity">
    <reaction evidence="9">
        <text>6-phospho-D-gluconate = 2-dehydro-3-deoxy-6-phospho-D-gluconate + H2O</text>
        <dbReference type="Rhea" id="RHEA:17277"/>
        <dbReference type="ChEBI" id="CHEBI:15377"/>
        <dbReference type="ChEBI" id="CHEBI:57569"/>
        <dbReference type="ChEBI" id="CHEBI:58759"/>
        <dbReference type="EC" id="4.2.1.12"/>
    </reaction>
</comment>
<keyword evidence="4 9" id="KW-0408">Iron</keyword>
<dbReference type="SUPFAM" id="SSF143975">
    <property type="entry name" value="IlvD/EDD N-terminal domain-like"/>
    <property type="match status" value="1"/>
</dbReference>
<keyword evidence="3 9" id="KW-0479">Metal-binding</keyword>
<dbReference type="GO" id="GO:0019521">
    <property type="term" value="P:D-gluconate metabolic process"/>
    <property type="evidence" value="ECO:0007669"/>
    <property type="project" value="UniProtKB-KW"/>
</dbReference>
<comment type="pathway">
    <text evidence="9">Carbohydrate metabolism; Entner-Doudoroff pathway.</text>
</comment>
<dbReference type="PANTHER" id="PTHR43661:SF1">
    <property type="entry name" value="PHOSPHOGLUCONATE DEHYDRATASE"/>
    <property type="match status" value="1"/>
</dbReference>
<comment type="cofactor">
    <cofactor evidence="9">
        <name>[4Fe-4S] cluster</name>
        <dbReference type="ChEBI" id="CHEBI:49883"/>
    </cofactor>
    <text evidence="9">Binds 1 [4Fe-4S] cluster.</text>
</comment>
<dbReference type="AlphaFoldDB" id="A0A9X2WE07"/>
<keyword evidence="2 9" id="KW-0004">4Fe-4S</keyword>
<evidence type="ECO:0000313" key="14">
    <source>
        <dbReference type="Proteomes" id="UP001147830"/>
    </source>
</evidence>
<keyword evidence="14" id="KW-1185">Reference proteome</keyword>
<comment type="similarity">
    <text evidence="1 9">Belongs to the IlvD/Edd family.</text>
</comment>
<feature type="binding site" evidence="9">
    <location>
        <position position="155"/>
    </location>
    <ligand>
        <name>[4Fe-4S] cluster</name>
        <dbReference type="ChEBI" id="CHEBI:49883"/>
    </ligand>
</feature>
<evidence type="ECO:0000256" key="9">
    <source>
        <dbReference type="HAMAP-Rule" id="MF_02094"/>
    </source>
</evidence>
<evidence type="ECO:0000256" key="4">
    <source>
        <dbReference type="ARBA" id="ARBA00023004"/>
    </source>
</evidence>
<dbReference type="EC" id="4.2.1.12" evidence="9 10"/>
<dbReference type="Proteomes" id="UP001147830">
    <property type="component" value="Unassembled WGS sequence"/>
</dbReference>
<evidence type="ECO:0000256" key="2">
    <source>
        <dbReference type="ARBA" id="ARBA00022485"/>
    </source>
</evidence>
<dbReference type="InterPro" id="IPR037237">
    <property type="entry name" value="IlvD/EDD_N"/>
</dbReference>
<dbReference type="Pfam" id="PF00920">
    <property type="entry name" value="ILVD_EDD_N"/>
    <property type="match status" value="1"/>
</dbReference>
<evidence type="ECO:0000259" key="11">
    <source>
        <dbReference type="Pfam" id="PF00920"/>
    </source>
</evidence>
<name>A0A9X2WE07_9GAMM</name>